<accession>A0A2M7FXE9</accession>
<dbReference type="EMBL" id="PFFQ01000065">
    <property type="protein sequence ID" value="PIW13965.1"/>
    <property type="molecule type" value="Genomic_DNA"/>
</dbReference>
<organism evidence="2 3">
    <name type="scientific">bacterium (Candidatus Blackallbacteria) CG17_big_fil_post_rev_8_21_14_2_50_48_46</name>
    <dbReference type="NCBI Taxonomy" id="2014261"/>
    <lineage>
        <taxon>Bacteria</taxon>
        <taxon>Candidatus Blackallbacteria</taxon>
    </lineage>
</organism>
<evidence type="ECO:0000313" key="2">
    <source>
        <dbReference type="EMBL" id="PIW13965.1"/>
    </source>
</evidence>
<dbReference type="Proteomes" id="UP000231019">
    <property type="component" value="Unassembled WGS sequence"/>
</dbReference>
<name>A0A2M7FXE9_9BACT</name>
<gene>
    <name evidence="2" type="ORF">COW36_23270</name>
</gene>
<dbReference type="AlphaFoldDB" id="A0A2M7FXE9"/>
<feature type="region of interest" description="Disordered" evidence="1">
    <location>
        <begin position="213"/>
        <end position="236"/>
    </location>
</feature>
<feature type="compositionally biased region" description="Polar residues" evidence="1">
    <location>
        <begin position="226"/>
        <end position="236"/>
    </location>
</feature>
<proteinExistence type="predicted"/>
<reference evidence="2 3" key="1">
    <citation type="submission" date="2017-09" db="EMBL/GenBank/DDBJ databases">
        <title>Depth-based differentiation of microbial function through sediment-hosted aquifers and enrichment of novel symbionts in the deep terrestrial subsurface.</title>
        <authorList>
            <person name="Probst A.J."/>
            <person name="Ladd B."/>
            <person name="Jarett J.K."/>
            <person name="Geller-Mcgrath D.E."/>
            <person name="Sieber C.M."/>
            <person name="Emerson J.B."/>
            <person name="Anantharaman K."/>
            <person name="Thomas B.C."/>
            <person name="Malmstrom R."/>
            <person name="Stieglmeier M."/>
            <person name="Klingl A."/>
            <person name="Woyke T."/>
            <person name="Ryan C.M."/>
            <person name="Banfield J.F."/>
        </authorList>
    </citation>
    <scope>NUCLEOTIDE SEQUENCE [LARGE SCALE GENOMIC DNA]</scope>
    <source>
        <strain evidence="2">CG17_big_fil_post_rev_8_21_14_2_50_48_46</strain>
    </source>
</reference>
<sequence length="326" mass="34495">MVGIGNSQLSVNLTSRDIHNTRLNQTATSMSAATAGFVWNPTSKLIIRKEETDKQNDDNLTFLFEYRALLNSRLQTLITQLSNALSADLEVAMSSSNSRWNNDRSAMNGNSTSTVQDAGAGRTAFNFMMGWMTTRTETQAAALGAAPTGPDQLFDVTFNSAGSNGINAAPINGPTIANRSIRVAGSATLTQADPGLADVLYVSGINGIGTPTFKYSNDDSDDQAGAGTNPNPENVLNNSFSGPLGIEADLQDAKNLFQKVLFDAVSSIEYRSVLSSGLFKNIIVSASASLASGSQAQGSISMTYNGTQDGGRLDISLDKLTCFYHS</sequence>
<comment type="caution">
    <text evidence="2">The sequence shown here is derived from an EMBL/GenBank/DDBJ whole genome shotgun (WGS) entry which is preliminary data.</text>
</comment>
<evidence type="ECO:0000313" key="3">
    <source>
        <dbReference type="Proteomes" id="UP000231019"/>
    </source>
</evidence>
<protein>
    <submittedName>
        <fullName evidence="2">Uncharacterized protein</fullName>
    </submittedName>
</protein>
<evidence type="ECO:0000256" key="1">
    <source>
        <dbReference type="SAM" id="MobiDB-lite"/>
    </source>
</evidence>